<evidence type="ECO:0000313" key="2">
    <source>
        <dbReference type="Proteomes" id="UP000186583"/>
    </source>
</evidence>
<dbReference type="Proteomes" id="UP000186583">
    <property type="component" value="Unassembled WGS sequence"/>
</dbReference>
<dbReference type="EMBL" id="MPGH01000204">
    <property type="protein sequence ID" value="OLN83357.1"/>
    <property type="molecule type" value="Genomic_DNA"/>
</dbReference>
<accession>A0A1Q8RGB8</accession>
<dbReference type="AlphaFoldDB" id="A0A1Q8RGB8"/>
<reference evidence="1 2" key="1">
    <citation type="submission" date="2016-11" db="EMBL/GenBank/DDBJ databases">
        <title>Draft Genome Assembly of Colletotrichum chlorophyti a pathogen of herbaceous plants.</title>
        <authorList>
            <person name="Gan P."/>
            <person name="Narusaka M."/>
            <person name="Tsushima A."/>
            <person name="Narusaka Y."/>
            <person name="Takano Y."/>
            <person name="Shirasu K."/>
        </authorList>
    </citation>
    <scope>NUCLEOTIDE SEQUENCE [LARGE SCALE GENOMIC DNA]</scope>
    <source>
        <strain evidence="1 2">NTL11</strain>
    </source>
</reference>
<protein>
    <submittedName>
        <fullName evidence="1">Uncharacterized protein</fullName>
    </submittedName>
</protein>
<keyword evidence="2" id="KW-1185">Reference proteome</keyword>
<organism evidence="1 2">
    <name type="scientific">Colletotrichum chlorophyti</name>
    <dbReference type="NCBI Taxonomy" id="708187"/>
    <lineage>
        <taxon>Eukaryota</taxon>
        <taxon>Fungi</taxon>
        <taxon>Dikarya</taxon>
        <taxon>Ascomycota</taxon>
        <taxon>Pezizomycotina</taxon>
        <taxon>Sordariomycetes</taxon>
        <taxon>Hypocreomycetidae</taxon>
        <taxon>Glomerellales</taxon>
        <taxon>Glomerellaceae</taxon>
        <taxon>Colletotrichum</taxon>
    </lineage>
</organism>
<gene>
    <name evidence="1" type="ORF">CCHL11_03078</name>
</gene>
<comment type="caution">
    <text evidence="1">The sequence shown here is derived from an EMBL/GenBank/DDBJ whole genome shotgun (WGS) entry which is preliminary data.</text>
</comment>
<sequence>MKTIPDNLDELDQRLLDGRKVLTTVDGTAKLEPHSNVFGVKSWQEIEELSRLEDMYHIQVALLNRGGAALEMPG</sequence>
<evidence type="ECO:0000313" key="1">
    <source>
        <dbReference type="EMBL" id="OLN83357.1"/>
    </source>
</evidence>
<proteinExistence type="predicted"/>
<name>A0A1Q8RGB8_9PEZI</name>